<dbReference type="Proteomes" id="UP000799439">
    <property type="component" value="Unassembled WGS sequence"/>
</dbReference>
<name>A0A9P4IVQ1_9PEZI</name>
<dbReference type="Gene3D" id="3.30.70.80">
    <property type="entry name" value="Peptidase S8 propeptide/proteinase inhibitor I9"/>
    <property type="match status" value="1"/>
</dbReference>
<evidence type="ECO:0000313" key="3">
    <source>
        <dbReference type="EMBL" id="KAF2147603.1"/>
    </source>
</evidence>
<comment type="caution">
    <text evidence="3">The sequence shown here is derived from an EMBL/GenBank/DDBJ whole genome shotgun (WGS) entry which is preliminary data.</text>
</comment>
<sequence>MHFSRVLPALPFLSLVAGFDLNTTSSGSVSANLKDRSIITLNADVDTTEHLSYVKRAHSRIMARSDNHNNAWEGVTHNYAIAGFQGYAGHFPDHLIEHLKRHDDVASVEPDQTFPLESLA</sequence>
<evidence type="ECO:0000259" key="2">
    <source>
        <dbReference type="Pfam" id="PF05922"/>
    </source>
</evidence>
<keyword evidence="1" id="KW-0732">Signal</keyword>
<feature type="signal peptide" evidence="1">
    <location>
        <begin position="1"/>
        <end position="18"/>
    </location>
</feature>
<feature type="chain" id="PRO_5040220316" description="Inhibitor I9 domain-containing protein" evidence="1">
    <location>
        <begin position="19"/>
        <end position="120"/>
    </location>
</feature>
<evidence type="ECO:0000313" key="4">
    <source>
        <dbReference type="Proteomes" id="UP000799439"/>
    </source>
</evidence>
<keyword evidence="4" id="KW-1185">Reference proteome</keyword>
<dbReference type="InterPro" id="IPR037045">
    <property type="entry name" value="S8pro/Inhibitor_I9_sf"/>
</dbReference>
<reference evidence="3" key="1">
    <citation type="journal article" date="2020" name="Stud. Mycol.">
        <title>101 Dothideomycetes genomes: a test case for predicting lifestyles and emergence of pathogens.</title>
        <authorList>
            <person name="Haridas S."/>
            <person name="Albert R."/>
            <person name="Binder M."/>
            <person name="Bloem J."/>
            <person name="Labutti K."/>
            <person name="Salamov A."/>
            <person name="Andreopoulos B."/>
            <person name="Baker S."/>
            <person name="Barry K."/>
            <person name="Bills G."/>
            <person name="Bluhm B."/>
            <person name="Cannon C."/>
            <person name="Castanera R."/>
            <person name="Culley D."/>
            <person name="Daum C."/>
            <person name="Ezra D."/>
            <person name="Gonzalez J."/>
            <person name="Henrissat B."/>
            <person name="Kuo A."/>
            <person name="Liang C."/>
            <person name="Lipzen A."/>
            <person name="Lutzoni F."/>
            <person name="Magnuson J."/>
            <person name="Mondo S."/>
            <person name="Nolan M."/>
            <person name="Ohm R."/>
            <person name="Pangilinan J."/>
            <person name="Park H.-J."/>
            <person name="Ramirez L."/>
            <person name="Alfaro M."/>
            <person name="Sun H."/>
            <person name="Tritt A."/>
            <person name="Yoshinaga Y."/>
            <person name="Zwiers L.-H."/>
            <person name="Turgeon B."/>
            <person name="Goodwin S."/>
            <person name="Spatafora J."/>
            <person name="Crous P."/>
            <person name="Grigoriev I."/>
        </authorList>
    </citation>
    <scope>NUCLEOTIDE SEQUENCE</scope>
    <source>
        <strain evidence="3">CBS 260.36</strain>
    </source>
</reference>
<accession>A0A9P4IVQ1</accession>
<proteinExistence type="predicted"/>
<dbReference type="AlphaFoldDB" id="A0A9P4IVQ1"/>
<protein>
    <recommendedName>
        <fullName evidence="2">Inhibitor I9 domain-containing protein</fullName>
    </recommendedName>
</protein>
<evidence type="ECO:0000256" key="1">
    <source>
        <dbReference type="SAM" id="SignalP"/>
    </source>
</evidence>
<dbReference type="SUPFAM" id="SSF54897">
    <property type="entry name" value="Protease propeptides/inhibitors"/>
    <property type="match status" value="1"/>
</dbReference>
<gene>
    <name evidence="3" type="ORF">K461DRAFT_298505</name>
</gene>
<dbReference type="Pfam" id="PF05922">
    <property type="entry name" value="Inhibitor_I9"/>
    <property type="match status" value="1"/>
</dbReference>
<organism evidence="3 4">
    <name type="scientific">Myriangium duriaei CBS 260.36</name>
    <dbReference type="NCBI Taxonomy" id="1168546"/>
    <lineage>
        <taxon>Eukaryota</taxon>
        <taxon>Fungi</taxon>
        <taxon>Dikarya</taxon>
        <taxon>Ascomycota</taxon>
        <taxon>Pezizomycotina</taxon>
        <taxon>Dothideomycetes</taxon>
        <taxon>Dothideomycetidae</taxon>
        <taxon>Myriangiales</taxon>
        <taxon>Myriangiaceae</taxon>
        <taxon>Myriangium</taxon>
    </lineage>
</organism>
<dbReference type="OrthoDB" id="4933784at2759"/>
<dbReference type="InterPro" id="IPR010259">
    <property type="entry name" value="S8pro/Inhibitor_I9"/>
</dbReference>
<feature type="domain" description="Inhibitor I9" evidence="2">
    <location>
        <begin position="38"/>
        <end position="115"/>
    </location>
</feature>
<dbReference type="EMBL" id="ML996096">
    <property type="protein sequence ID" value="KAF2147603.1"/>
    <property type="molecule type" value="Genomic_DNA"/>
</dbReference>